<keyword evidence="1" id="KW-0472">Membrane</keyword>
<feature type="transmembrane region" description="Helical" evidence="1">
    <location>
        <begin position="186"/>
        <end position="206"/>
    </location>
</feature>
<organism evidence="3 4">
    <name type="scientific">Hydrococcus rivularis NIES-593</name>
    <dbReference type="NCBI Taxonomy" id="1921803"/>
    <lineage>
        <taxon>Bacteria</taxon>
        <taxon>Bacillati</taxon>
        <taxon>Cyanobacteriota</taxon>
        <taxon>Cyanophyceae</taxon>
        <taxon>Pleurocapsales</taxon>
        <taxon>Hydrococcaceae</taxon>
        <taxon>Hydrococcus</taxon>
    </lineage>
</organism>
<accession>A0A1U7HST5</accession>
<dbReference type="GO" id="GO:0016747">
    <property type="term" value="F:acyltransferase activity, transferring groups other than amino-acyl groups"/>
    <property type="evidence" value="ECO:0007669"/>
    <property type="project" value="InterPro"/>
</dbReference>
<dbReference type="InterPro" id="IPR050623">
    <property type="entry name" value="Glucan_succinyl_AcylTrfase"/>
</dbReference>
<dbReference type="PANTHER" id="PTHR36927">
    <property type="entry name" value="BLR4337 PROTEIN"/>
    <property type="match status" value="1"/>
</dbReference>
<sequence length="380" mass="44822">MSALKENSVRRYDLDSLRILATLLLIPYHTARIFNCPRFGCYFVQNDIISPVLNLFVSFVDLWFMPLFFFIAGAAAKYSLDNRTQKQYCLERFKKLLIPLIFGVLFLIPPISYFGFISHNKNIDLFYYEYYPSFFNFSHKNITIFTGGFSPAHLWFVLYLFCFSLITLPIFKYLQIRDKQQFISNSAKYLAQNPIIIFLCVVPLALARMTVIAYYNPVYFIIYFLLGYLYPLDQEFQKAIDKNNSTSLILALTITLFYLYSKNDFFPLIWGFSFRSILDQLLLSLNTLCWVIVILNFAKKYLNRNHLFLAYLNQASYPIYIIHMTFIVPIGFYIVQWKTALMLKFLCILLTSSISILVAYHFLIKRFNLTRILFGMKLKK</sequence>
<dbReference type="STRING" id="1921803.NIES593_00710"/>
<feature type="transmembrane region" description="Helical" evidence="1">
    <location>
        <begin position="244"/>
        <end position="261"/>
    </location>
</feature>
<feature type="transmembrane region" description="Helical" evidence="1">
    <location>
        <begin position="281"/>
        <end position="298"/>
    </location>
</feature>
<dbReference type="Proteomes" id="UP000186868">
    <property type="component" value="Unassembled WGS sequence"/>
</dbReference>
<evidence type="ECO:0000313" key="3">
    <source>
        <dbReference type="EMBL" id="OKH26619.1"/>
    </source>
</evidence>
<evidence type="ECO:0000313" key="4">
    <source>
        <dbReference type="Proteomes" id="UP000186868"/>
    </source>
</evidence>
<feature type="transmembrane region" description="Helical" evidence="1">
    <location>
        <begin position="51"/>
        <end position="75"/>
    </location>
</feature>
<reference evidence="3 4" key="1">
    <citation type="submission" date="2016-11" db="EMBL/GenBank/DDBJ databases">
        <title>Draft Genome Sequences of Nine Cyanobacterial Strains from Diverse Habitats.</title>
        <authorList>
            <person name="Zhu T."/>
            <person name="Hou S."/>
            <person name="Lu X."/>
            <person name="Hess W.R."/>
        </authorList>
    </citation>
    <scope>NUCLEOTIDE SEQUENCE [LARGE SCALE GENOMIC DNA]</scope>
    <source>
        <strain evidence="3 4">NIES-593</strain>
    </source>
</reference>
<dbReference type="AlphaFoldDB" id="A0A1U7HST5"/>
<comment type="caution">
    <text evidence="3">The sequence shown here is derived from an EMBL/GenBank/DDBJ whole genome shotgun (WGS) entry which is preliminary data.</text>
</comment>
<dbReference type="InterPro" id="IPR002656">
    <property type="entry name" value="Acyl_transf_3_dom"/>
</dbReference>
<dbReference type="RefSeq" id="WP_073597760.1">
    <property type="nucleotide sequence ID" value="NZ_MRCB01000001.1"/>
</dbReference>
<protein>
    <recommendedName>
        <fullName evidence="2">Acyltransferase 3 domain-containing protein</fullName>
    </recommendedName>
</protein>
<keyword evidence="1" id="KW-0812">Transmembrane</keyword>
<proteinExistence type="predicted"/>
<evidence type="ECO:0000259" key="2">
    <source>
        <dbReference type="Pfam" id="PF01757"/>
    </source>
</evidence>
<feature type="transmembrane region" description="Helical" evidence="1">
    <location>
        <begin position="12"/>
        <end position="31"/>
    </location>
</feature>
<gene>
    <name evidence="3" type="ORF">NIES593_00710</name>
</gene>
<evidence type="ECO:0000256" key="1">
    <source>
        <dbReference type="SAM" id="Phobius"/>
    </source>
</evidence>
<feature type="transmembrane region" description="Helical" evidence="1">
    <location>
        <begin position="341"/>
        <end position="363"/>
    </location>
</feature>
<dbReference type="OrthoDB" id="6623990at2"/>
<keyword evidence="1" id="KW-1133">Transmembrane helix</keyword>
<dbReference type="EMBL" id="MRCB01000001">
    <property type="protein sequence ID" value="OKH26619.1"/>
    <property type="molecule type" value="Genomic_DNA"/>
</dbReference>
<feature type="transmembrane region" description="Helical" evidence="1">
    <location>
        <begin position="154"/>
        <end position="174"/>
    </location>
</feature>
<feature type="domain" description="Acyltransferase 3" evidence="2">
    <location>
        <begin position="12"/>
        <end position="356"/>
    </location>
</feature>
<keyword evidence="4" id="KW-1185">Reference proteome</keyword>
<feature type="transmembrane region" description="Helical" evidence="1">
    <location>
        <begin position="212"/>
        <end position="232"/>
    </location>
</feature>
<feature type="transmembrane region" description="Helical" evidence="1">
    <location>
        <begin position="319"/>
        <end position="335"/>
    </location>
</feature>
<feature type="transmembrane region" description="Helical" evidence="1">
    <location>
        <begin position="96"/>
        <end position="117"/>
    </location>
</feature>
<name>A0A1U7HST5_9CYAN</name>
<dbReference type="Pfam" id="PF01757">
    <property type="entry name" value="Acyl_transf_3"/>
    <property type="match status" value="1"/>
</dbReference>
<dbReference type="PANTHER" id="PTHR36927:SF3">
    <property type="entry name" value="GLUCANS BIOSYNTHESIS PROTEIN C"/>
    <property type="match status" value="1"/>
</dbReference>